<evidence type="ECO:0000256" key="9">
    <source>
        <dbReference type="ARBA" id="ARBA00037273"/>
    </source>
</evidence>
<dbReference type="InterPro" id="IPR002550">
    <property type="entry name" value="CNNM"/>
</dbReference>
<dbReference type="SUPFAM" id="SSF54631">
    <property type="entry name" value="CBS-domain pair"/>
    <property type="match status" value="1"/>
</dbReference>
<dbReference type="OrthoDB" id="9797674at2"/>
<evidence type="ECO:0000256" key="3">
    <source>
        <dbReference type="ARBA" id="ARBA00022475"/>
    </source>
</evidence>
<keyword evidence="7 11" id="KW-0129">CBS domain</keyword>
<keyword evidence="5" id="KW-0677">Repeat</keyword>
<dbReference type="EMBL" id="UHIA01000004">
    <property type="protein sequence ID" value="SUO98124.1"/>
    <property type="molecule type" value="Genomic_DNA"/>
</dbReference>
<dbReference type="GO" id="GO:0005886">
    <property type="term" value="C:plasma membrane"/>
    <property type="evidence" value="ECO:0007669"/>
    <property type="project" value="UniProtKB-SubCell"/>
</dbReference>
<dbReference type="SUPFAM" id="SSF56176">
    <property type="entry name" value="FAD-binding/transporter-associated domain-like"/>
    <property type="match status" value="1"/>
</dbReference>
<dbReference type="SMART" id="SM00116">
    <property type="entry name" value="CBS"/>
    <property type="match status" value="2"/>
</dbReference>
<name>A0A380N0V9_9GAMM</name>
<dbReference type="CDD" id="cd04590">
    <property type="entry name" value="CBS_pair_CorC_HlyC_assoc"/>
    <property type="match status" value="1"/>
</dbReference>
<comment type="similarity">
    <text evidence="2">Belongs to the UPF0053 family.</text>
</comment>
<dbReference type="FunFam" id="3.10.580.10:FF:000002">
    <property type="entry name" value="Magnesium/cobalt efflux protein CorC"/>
    <property type="match status" value="1"/>
</dbReference>
<sequence length="424" mass="47207">MEGMPTGLLFFILFLCLCCSAFFSSSETAMMSLNRYRLKHRVEEGDAAAKRAEKLLKSPDRLLGTILLGNNFVNILATSLGTILGLRLFGDYGVLVATISLTIVVLIFAEIAPKTFAAIMPERIAMPASRVLLFLVAVLYPLVWVLNRLIALLFKPFGIDSQSSNKDLLTNEELKTIVMTAVPPSASGDQDMLINVLELEDATVDEVMVPRQEIVGIDLNDSWEDISAQIHQTRHSRLVVYRDHLDQVEGILHLCDIISLYRDERFNVQAITEIMRPCVFIPEHTLLRQQLLLFRQQKQRAGLVVDEYGDIQGMVTLEDILTHIVGDISETEEEALPEIVALSEQRYDVQGGISLRVLNRELGLRLPLDGPNTLSGLIIETLGNFPKVGTEVALEGCIVRVKAFANGIVEQSEIELLPPEDEDN</sequence>
<evidence type="ECO:0000256" key="11">
    <source>
        <dbReference type="PROSITE-ProRule" id="PRU00703"/>
    </source>
</evidence>
<dbReference type="Pfam" id="PF00571">
    <property type="entry name" value="CBS"/>
    <property type="match status" value="2"/>
</dbReference>
<dbReference type="GO" id="GO:0050660">
    <property type="term" value="F:flavin adenine dinucleotide binding"/>
    <property type="evidence" value="ECO:0007669"/>
    <property type="project" value="InterPro"/>
</dbReference>
<dbReference type="InterPro" id="IPR016169">
    <property type="entry name" value="FAD-bd_PCMH_sub2"/>
</dbReference>
<feature type="transmembrane region" description="Helical" evidence="13">
    <location>
        <begin position="131"/>
        <end position="154"/>
    </location>
</feature>
<feature type="transmembrane region" description="Helical" evidence="13">
    <location>
        <begin position="62"/>
        <end position="86"/>
    </location>
</feature>
<comment type="subcellular location">
    <subcellularLocation>
        <location evidence="1">Cell membrane</location>
        <topology evidence="1">Multi-pass membrane protein</topology>
    </subcellularLocation>
</comment>
<keyword evidence="6 12" id="KW-1133">Transmembrane helix</keyword>
<dbReference type="PANTHER" id="PTHR22777:SF32">
    <property type="entry name" value="UPF0053 INNER MEMBRANE PROTEIN YFJD"/>
    <property type="match status" value="1"/>
</dbReference>
<keyword evidence="4 12" id="KW-0812">Transmembrane</keyword>
<dbReference type="InterPro" id="IPR005170">
    <property type="entry name" value="Transptr-assoc_dom"/>
</dbReference>
<evidence type="ECO:0000256" key="12">
    <source>
        <dbReference type="PROSITE-ProRule" id="PRU01193"/>
    </source>
</evidence>
<evidence type="ECO:0000256" key="7">
    <source>
        <dbReference type="ARBA" id="ARBA00023122"/>
    </source>
</evidence>
<dbReference type="Pfam" id="PF01595">
    <property type="entry name" value="CNNM"/>
    <property type="match status" value="1"/>
</dbReference>
<dbReference type="AlphaFoldDB" id="A0A380N0V9"/>
<evidence type="ECO:0000256" key="4">
    <source>
        <dbReference type="ARBA" id="ARBA00022692"/>
    </source>
</evidence>
<evidence type="ECO:0000256" key="5">
    <source>
        <dbReference type="ARBA" id="ARBA00022737"/>
    </source>
</evidence>
<dbReference type="Gene3D" id="3.10.580.10">
    <property type="entry name" value="CBS-domain"/>
    <property type="match status" value="1"/>
</dbReference>
<dbReference type="Proteomes" id="UP000254575">
    <property type="component" value="Unassembled WGS sequence"/>
</dbReference>
<dbReference type="PANTHER" id="PTHR22777">
    <property type="entry name" value="HEMOLYSIN-RELATED"/>
    <property type="match status" value="1"/>
</dbReference>
<dbReference type="InterPro" id="IPR044751">
    <property type="entry name" value="Ion_transp-like_CBS"/>
</dbReference>
<dbReference type="Pfam" id="PF03471">
    <property type="entry name" value="CorC_HlyC"/>
    <property type="match status" value="1"/>
</dbReference>
<evidence type="ECO:0000313" key="17">
    <source>
        <dbReference type="Proteomes" id="UP000254575"/>
    </source>
</evidence>
<evidence type="ECO:0000313" key="16">
    <source>
        <dbReference type="EMBL" id="SUO98124.1"/>
    </source>
</evidence>
<keyword evidence="8 12" id="KW-0472">Membrane</keyword>
<keyword evidence="17" id="KW-1185">Reference proteome</keyword>
<dbReference type="Gene3D" id="3.30.465.10">
    <property type="match status" value="1"/>
</dbReference>
<dbReference type="InterPro" id="IPR000644">
    <property type="entry name" value="CBS_dom"/>
</dbReference>
<comment type="function">
    <text evidence="9">Plays a role in the transport of magnesium and cobalt ions.</text>
</comment>
<feature type="domain" description="CNNM transmembrane" evidence="15">
    <location>
        <begin position="2"/>
        <end position="192"/>
    </location>
</feature>
<dbReference type="InterPro" id="IPR046342">
    <property type="entry name" value="CBS_dom_sf"/>
</dbReference>
<evidence type="ECO:0000256" key="13">
    <source>
        <dbReference type="SAM" id="Phobius"/>
    </source>
</evidence>
<protein>
    <recommendedName>
        <fullName evidence="10">Magnesium and cobalt efflux protein CorC</fullName>
    </recommendedName>
</protein>
<feature type="transmembrane region" description="Helical" evidence="13">
    <location>
        <begin position="6"/>
        <end position="25"/>
    </location>
</feature>
<evidence type="ECO:0000256" key="10">
    <source>
        <dbReference type="ARBA" id="ARBA00040729"/>
    </source>
</evidence>
<evidence type="ECO:0000256" key="6">
    <source>
        <dbReference type="ARBA" id="ARBA00022989"/>
    </source>
</evidence>
<dbReference type="PROSITE" id="PS51846">
    <property type="entry name" value="CNNM"/>
    <property type="match status" value="1"/>
</dbReference>
<dbReference type="SMART" id="SM01091">
    <property type="entry name" value="CorC_HlyC"/>
    <property type="match status" value="1"/>
</dbReference>
<evidence type="ECO:0000259" key="14">
    <source>
        <dbReference type="PROSITE" id="PS51371"/>
    </source>
</evidence>
<evidence type="ECO:0000256" key="1">
    <source>
        <dbReference type="ARBA" id="ARBA00004651"/>
    </source>
</evidence>
<proteinExistence type="inferred from homology"/>
<feature type="domain" description="CBS" evidence="14">
    <location>
        <begin position="274"/>
        <end position="333"/>
    </location>
</feature>
<reference evidence="16 17" key="1">
    <citation type="submission" date="2018-06" db="EMBL/GenBank/DDBJ databases">
        <authorList>
            <consortium name="Pathogen Informatics"/>
            <person name="Doyle S."/>
        </authorList>
    </citation>
    <scope>NUCLEOTIDE SEQUENCE [LARGE SCALE GENOMIC DNA]</scope>
    <source>
        <strain evidence="16 17">NCTC10717</strain>
    </source>
</reference>
<dbReference type="PROSITE" id="PS51371">
    <property type="entry name" value="CBS"/>
    <property type="match status" value="2"/>
</dbReference>
<organism evidence="16 17">
    <name type="scientific">Suttonella indologenes</name>
    <dbReference type="NCBI Taxonomy" id="13276"/>
    <lineage>
        <taxon>Bacteria</taxon>
        <taxon>Pseudomonadati</taxon>
        <taxon>Pseudomonadota</taxon>
        <taxon>Gammaproteobacteria</taxon>
        <taxon>Cardiobacteriales</taxon>
        <taxon>Cardiobacteriaceae</taxon>
        <taxon>Suttonella</taxon>
    </lineage>
</organism>
<evidence type="ECO:0000256" key="2">
    <source>
        <dbReference type="ARBA" id="ARBA00006337"/>
    </source>
</evidence>
<evidence type="ECO:0000256" key="8">
    <source>
        <dbReference type="ARBA" id="ARBA00023136"/>
    </source>
</evidence>
<keyword evidence="3" id="KW-1003">Cell membrane</keyword>
<accession>A0A380N0V9</accession>
<gene>
    <name evidence="16" type="primary">yfjD</name>
    <name evidence="16" type="ORF">NCTC10717_01865</name>
</gene>
<evidence type="ECO:0000259" key="15">
    <source>
        <dbReference type="PROSITE" id="PS51846"/>
    </source>
</evidence>
<feature type="transmembrane region" description="Helical" evidence="13">
    <location>
        <begin position="92"/>
        <end position="111"/>
    </location>
</feature>
<feature type="domain" description="CBS" evidence="14">
    <location>
        <begin position="208"/>
        <end position="268"/>
    </location>
</feature>
<dbReference type="InterPro" id="IPR036318">
    <property type="entry name" value="FAD-bd_PCMH-like_sf"/>
</dbReference>